<reference evidence="1 2" key="1">
    <citation type="submission" date="2019-01" db="EMBL/GenBank/DDBJ databases">
        <authorList>
            <person name="Chen W.-M."/>
        </authorList>
    </citation>
    <scope>NUCLEOTIDE SEQUENCE [LARGE SCALE GENOMIC DNA]</scope>
    <source>
        <strain evidence="1 2">HPM-16</strain>
    </source>
</reference>
<dbReference type="AlphaFoldDB" id="A0A437Q7N5"/>
<accession>A0A437Q7N5</accession>
<dbReference type="Proteomes" id="UP000282818">
    <property type="component" value="Unassembled WGS sequence"/>
</dbReference>
<organism evidence="1 2">
    <name type="scientific">Neptunomonas marina</name>
    <dbReference type="NCBI Taxonomy" id="1815562"/>
    <lineage>
        <taxon>Bacteria</taxon>
        <taxon>Pseudomonadati</taxon>
        <taxon>Pseudomonadota</taxon>
        <taxon>Gammaproteobacteria</taxon>
        <taxon>Oceanospirillales</taxon>
        <taxon>Oceanospirillaceae</taxon>
        <taxon>Neptunomonas</taxon>
    </lineage>
</organism>
<keyword evidence="2" id="KW-1185">Reference proteome</keyword>
<protein>
    <submittedName>
        <fullName evidence="1">Uncharacterized protein</fullName>
    </submittedName>
</protein>
<name>A0A437Q7N5_9GAMM</name>
<dbReference type="EMBL" id="SACQ01000004">
    <property type="protein sequence ID" value="RVU30551.1"/>
    <property type="molecule type" value="Genomic_DNA"/>
</dbReference>
<dbReference type="RefSeq" id="WP_127694086.1">
    <property type="nucleotide sequence ID" value="NZ_SACQ01000004.1"/>
</dbReference>
<evidence type="ECO:0000313" key="1">
    <source>
        <dbReference type="EMBL" id="RVU30551.1"/>
    </source>
</evidence>
<comment type="caution">
    <text evidence="1">The sequence shown here is derived from an EMBL/GenBank/DDBJ whole genome shotgun (WGS) entry which is preliminary data.</text>
</comment>
<proteinExistence type="predicted"/>
<gene>
    <name evidence="1" type="ORF">EOE65_09515</name>
</gene>
<sequence>MMQSRKNIEDFWTHVEHTIDQLLTSRSENQFDADALLSGYRETLQKIDRNLTFHFEKDAEDGAIEMIFGCDGYPESIHSVLSLVGAAPSLAGIQFKAFNHRYDPIPSHINVADEICELNDYWYSLRTIDNKLHLAVYMHDVPKVLEMDPRTEAVMIFLDALIGEYELMTRIWSLDWIELPVDPVDYGLSPLSELRDCFDGMKHGVEPIGIKIH</sequence>
<evidence type="ECO:0000313" key="2">
    <source>
        <dbReference type="Proteomes" id="UP000282818"/>
    </source>
</evidence>